<accession>A0A327Z2X6</accession>
<dbReference type="OrthoDB" id="5117757at2"/>
<evidence type="ECO:0000313" key="3">
    <source>
        <dbReference type="EMBL" id="RAK29311.1"/>
    </source>
</evidence>
<dbReference type="AlphaFoldDB" id="A0A327Z2X6"/>
<evidence type="ECO:0000313" key="4">
    <source>
        <dbReference type="Proteomes" id="UP000249341"/>
    </source>
</evidence>
<gene>
    <name evidence="3" type="ORF">B0I29_118103</name>
</gene>
<feature type="transmembrane region" description="Helical" evidence="2">
    <location>
        <begin position="48"/>
        <end position="67"/>
    </location>
</feature>
<feature type="region of interest" description="Disordered" evidence="1">
    <location>
        <begin position="1"/>
        <end position="21"/>
    </location>
</feature>
<keyword evidence="4" id="KW-1185">Reference proteome</keyword>
<name>A0A327Z2X6_9ACTN</name>
<sequence length="189" mass="19429">MTDNELRARMRQADPAASMAAASPDEVTRLLEQTVTTTTVVNKRQRHYALAAAALILIVAGVAGWALTRPEAATTVQLTGPGAIAAKCVEPSAERLAASADFAFAGTVTALTGTTVTLDVTRVYHGTAADNVEVAQTGETSEQLMGTGKFESGKDYLVASSAGAVMICGYSGEASTPGLSELYAQAFPG</sequence>
<evidence type="ECO:0000256" key="2">
    <source>
        <dbReference type="SAM" id="Phobius"/>
    </source>
</evidence>
<evidence type="ECO:0000256" key="1">
    <source>
        <dbReference type="SAM" id="MobiDB-lite"/>
    </source>
</evidence>
<keyword evidence="2" id="KW-1133">Transmembrane helix</keyword>
<dbReference type="Proteomes" id="UP000249341">
    <property type="component" value="Unassembled WGS sequence"/>
</dbReference>
<keyword evidence="2" id="KW-0812">Transmembrane</keyword>
<keyword evidence="2" id="KW-0472">Membrane</keyword>
<dbReference type="RefSeq" id="WP_146616957.1">
    <property type="nucleotide sequence ID" value="NZ_JACHWI010000003.1"/>
</dbReference>
<comment type="caution">
    <text evidence="3">The sequence shown here is derived from an EMBL/GenBank/DDBJ whole genome shotgun (WGS) entry which is preliminary data.</text>
</comment>
<organism evidence="3 4">
    <name type="scientific">Actinoplanes lutulentus</name>
    <dbReference type="NCBI Taxonomy" id="1287878"/>
    <lineage>
        <taxon>Bacteria</taxon>
        <taxon>Bacillati</taxon>
        <taxon>Actinomycetota</taxon>
        <taxon>Actinomycetes</taxon>
        <taxon>Micromonosporales</taxon>
        <taxon>Micromonosporaceae</taxon>
        <taxon>Actinoplanes</taxon>
    </lineage>
</organism>
<reference evidence="3 4" key="1">
    <citation type="submission" date="2018-06" db="EMBL/GenBank/DDBJ databases">
        <title>Genomic Encyclopedia of Type Strains, Phase III (KMG-III): the genomes of soil and plant-associated and newly described type strains.</title>
        <authorList>
            <person name="Whitman W."/>
        </authorList>
    </citation>
    <scope>NUCLEOTIDE SEQUENCE [LARGE SCALE GENOMIC DNA]</scope>
    <source>
        <strain evidence="3 4">CGMCC 4.7090</strain>
    </source>
</reference>
<protein>
    <submittedName>
        <fullName evidence="3">Uncharacterized protein</fullName>
    </submittedName>
</protein>
<proteinExistence type="predicted"/>
<feature type="compositionally biased region" description="Basic and acidic residues" evidence="1">
    <location>
        <begin position="1"/>
        <end position="12"/>
    </location>
</feature>
<dbReference type="EMBL" id="QLMJ01000018">
    <property type="protein sequence ID" value="RAK29311.1"/>
    <property type="molecule type" value="Genomic_DNA"/>
</dbReference>